<evidence type="ECO:0000256" key="4">
    <source>
        <dbReference type="ARBA" id="ARBA00022449"/>
    </source>
</evidence>
<evidence type="ECO:0000256" key="5">
    <source>
        <dbReference type="ARBA" id="ARBA00022538"/>
    </source>
</evidence>
<dbReference type="Pfam" id="PF00999">
    <property type="entry name" value="Na_H_Exchanger"/>
    <property type="match status" value="1"/>
</dbReference>
<keyword evidence="6 11" id="KW-0812">Transmembrane</keyword>
<dbReference type="RefSeq" id="WP_159810652.1">
    <property type="nucleotide sequence ID" value="NZ_BLJE01000007.1"/>
</dbReference>
<feature type="transmembrane region" description="Helical" evidence="11">
    <location>
        <begin position="94"/>
        <end position="116"/>
    </location>
</feature>
<keyword evidence="3" id="KW-0813">Transport</keyword>
<feature type="transmembrane region" description="Helical" evidence="11">
    <location>
        <begin position="38"/>
        <end position="57"/>
    </location>
</feature>
<dbReference type="GO" id="GO:0015297">
    <property type="term" value="F:antiporter activity"/>
    <property type="evidence" value="ECO:0007669"/>
    <property type="project" value="UniProtKB-KW"/>
</dbReference>
<name>A0A6N6JNS5_9RHOB</name>
<feature type="transmembrane region" description="Helical" evidence="11">
    <location>
        <begin position="367"/>
        <end position="387"/>
    </location>
</feature>
<sequence length="590" mass="63503">MPEFSPSQLQIYFWEALAIILVACICVPLSRRLGLGQIIGYLLAGVVTGVMLSLSFEANPEELLQFAEFGVVLFLFVIGLSFQPAKLWALRRTIFGHGLVQILTTSLVLSLPPLLVGFEWKASLVIGMGLGLSSTALVMQTLDDAGLRDSPFGERTVAVLLFEDLSIVPFLLIVALLAPVQDAQVPWSERFVALAAAGGAIIGLILAARYLLNPIFTVLARTGVQELMTAGALGVVIAAALLMDLVGLSYAMGAFIAGVMLASSKFRHEVEANIEPFRGLLLGLFFIAVGLSLDLSVVVENWLTIILAVPLLMLVKGLTVYAVNRFFQPNPEDATRMAFALAQHGEFGFVLFAAAVGVAVLDQQTGSLLVCIVTLSMAGASLLDTVLSRRKPAARILDENFDGAHGEVLLIGFGRFGQLVSQPLNEAGLQLRILDNDADRVEEARSFGARVHFGNGMRRDVLRAAGAASARCVIICIDKPDQTDAIVALIRRDFPHLRIFVRAFDRLHVIGLGQVDGVVRETAPAALHLADLALKAMGFDDTEAAQNVRIAATKDEARLHQQIQDAPEDATRAALVASIKPKALFERAKR</sequence>
<dbReference type="Gene3D" id="3.40.50.720">
    <property type="entry name" value="NAD(P)-binding Rossmann-like Domain"/>
    <property type="match status" value="1"/>
</dbReference>
<evidence type="ECO:0000313" key="14">
    <source>
        <dbReference type="Proteomes" id="UP000436822"/>
    </source>
</evidence>
<dbReference type="Proteomes" id="UP000436822">
    <property type="component" value="Unassembled WGS sequence"/>
</dbReference>
<reference evidence="13 14" key="1">
    <citation type="submission" date="2019-12" db="EMBL/GenBank/DDBJ databases">
        <title>Litoreibacter badius sp. nov., a novel bacteriochlorophyll a-containing bacterium in the genus Litoreibacter.</title>
        <authorList>
            <person name="Kanamuro M."/>
            <person name="Takabe Y."/>
            <person name="Mori K."/>
            <person name="Takaichi S."/>
            <person name="Hanada S."/>
        </authorList>
    </citation>
    <scope>NUCLEOTIDE SEQUENCE [LARGE SCALE GENOMIC DNA]</scope>
    <source>
        <strain evidence="13 14">K6</strain>
    </source>
</reference>
<evidence type="ECO:0000256" key="10">
    <source>
        <dbReference type="ARBA" id="ARBA00023136"/>
    </source>
</evidence>
<dbReference type="GO" id="GO:1902600">
    <property type="term" value="P:proton transmembrane transport"/>
    <property type="evidence" value="ECO:0007669"/>
    <property type="project" value="InterPro"/>
</dbReference>
<keyword evidence="5" id="KW-0633">Potassium transport</keyword>
<dbReference type="GO" id="GO:0006813">
    <property type="term" value="P:potassium ion transport"/>
    <property type="evidence" value="ECO:0007669"/>
    <property type="project" value="UniProtKB-KW"/>
</dbReference>
<dbReference type="Pfam" id="PF02254">
    <property type="entry name" value="TrkA_N"/>
    <property type="match status" value="1"/>
</dbReference>
<keyword evidence="7" id="KW-0630">Potassium</keyword>
<evidence type="ECO:0000313" key="13">
    <source>
        <dbReference type="EMBL" id="GFE67042.1"/>
    </source>
</evidence>
<evidence type="ECO:0000256" key="9">
    <source>
        <dbReference type="ARBA" id="ARBA00023065"/>
    </source>
</evidence>
<feature type="transmembrane region" description="Helical" evidence="11">
    <location>
        <begin position="122"/>
        <end position="139"/>
    </location>
</feature>
<dbReference type="PROSITE" id="PS51201">
    <property type="entry name" value="RCK_N"/>
    <property type="match status" value="1"/>
</dbReference>
<proteinExistence type="inferred from homology"/>
<feature type="transmembrane region" description="Helical" evidence="11">
    <location>
        <begin position="191"/>
        <end position="212"/>
    </location>
</feature>
<evidence type="ECO:0000259" key="12">
    <source>
        <dbReference type="PROSITE" id="PS51201"/>
    </source>
</evidence>
<feature type="transmembrane region" description="Helical" evidence="11">
    <location>
        <begin position="160"/>
        <end position="179"/>
    </location>
</feature>
<dbReference type="EMBL" id="BLJE01000007">
    <property type="protein sequence ID" value="GFE67042.1"/>
    <property type="molecule type" value="Genomic_DNA"/>
</dbReference>
<evidence type="ECO:0000256" key="11">
    <source>
        <dbReference type="SAM" id="Phobius"/>
    </source>
</evidence>
<keyword evidence="14" id="KW-1185">Reference proteome</keyword>
<feature type="transmembrane region" description="Helical" evidence="11">
    <location>
        <begin position="305"/>
        <end position="327"/>
    </location>
</feature>
<feature type="domain" description="RCK N-terminal" evidence="12">
    <location>
        <begin position="405"/>
        <end position="519"/>
    </location>
</feature>
<feature type="transmembrane region" description="Helical" evidence="11">
    <location>
        <begin position="12"/>
        <end position="31"/>
    </location>
</feature>
<accession>A0A6N6JNS5</accession>
<dbReference type="InterPro" id="IPR036291">
    <property type="entry name" value="NAD(P)-bd_dom_sf"/>
</dbReference>
<keyword evidence="8 11" id="KW-1133">Transmembrane helix</keyword>
<dbReference type="PANTHER" id="PTHR46157">
    <property type="entry name" value="K(+) EFFLUX ANTIPORTER 3, CHLOROPLASTIC"/>
    <property type="match status" value="1"/>
</dbReference>
<dbReference type="GO" id="GO:0012505">
    <property type="term" value="C:endomembrane system"/>
    <property type="evidence" value="ECO:0007669"/>
    <property type="project" value="UniProtKB-SubCell"/>
</dbReference>
<gene>
    <name evidence="13" type="ORF">KIN_41160</name>
</gene>
<protein>
    <submittedName>
        <fullName evidence="13">Potassium efflux system protein</fullName>
    </submittedName>
</protein>
<keyword evidence="4" id="KW-0050">Antiport</keyword>
<keyword evidence="10 11" id="KW-0472">Membrane</keyword>
<feature type="transmembrane region" description="Helical" evidence="11">
    <location>
        <begin position="63"/>
        <end position="82"/>
    </location>
</feature>
<dbReference type="OrthoDB" id="9781411at2"/>
<feature type="transmembrane region" description="Helical" evidence="11">
    <location>
        <begin position="339"/>
        <end position="361"/>
    </location>
</feature>
<comment type="subcellular location">
    <subcellularLocation>
        <location evidence="1">Endomembrane system</location>
        <topology evidence="1">Multi-pass membrane protein</topology>
    </subcellularLocation>
</comment>
<dbReference type="PANTHER" id="PTHR46157:SF8">
    <property type="entry name" value="GLUTATHIONE-REGULATED POTASSIUM-EFFLUX SYSTEM PROTEIN"/>
    <property type="match status" value="1"/>
</dbReference>
<comment type="caution">
    <text evidence="13">The sequence shown here is derived from an EMBL/GenBank/DDBJ whole genome shotgun (WGS) entry which is preliminary data.</text>
</comment>
<comment type="similarity">
    <text evidence="2">Belongs to the monovalent cation:proton antiporter 2 (CPA2) transporter (TC 2.A.37) family.</text>
</comment>
<evidence type="ECO:0000256" key="8">
    <source>
        <dbReference type="ARBA" id="ARBA00022989"/>
    </source>
</evidence>
<evidence type="ECO:0000256" key="3">
    <source>
        <dbReference type="ARBA" id="ARBA00022448"/>
    </source>
</evidence>
<dbReference type="Gene3D" id="1.20.1530.20">
    <property type="match status" value="1"/>
</dbReference>
<feature type="transmembrane region" description="Helical" evidence="11">
    <location>
        <begin position="279"/>
        <end position="299"/>
    </location>
</feature>
<dbReference type="InterPro" id="IPR006153">
    <property type="entry name" value="Cation/H_exchanger_TM"/>
</dbReference>
<dbReference type="SUPFAM" id="SSF51735">
    <property type="entry name" value="NAD(P)-binding Rossmann-fold domains"/>
    <property type="match status" value="1"/>
</dbReference>
<evidence type="ECO:0000256" key="7">
    <source>
        <dbReference type="ARBA" id="ARBA00022958"/>
    </source>
</evidence>
<dbReference type="InterPro" id="IPR003148">
    <property type="entry name" value="RCK_N"/>
</dbReference>
<evidence type="ECO:0000256" key="2">
    <source>
        <dbReference type="ARBA" id="ARBA00005551"/>
    </source>
</evidence>
<dbReference type="AlphaFoldDB" id="A0A6N6JNS5"/>
<evidence type="ECO:0000256" key="6">
    <source>
        <dbReference type="ARBA" id="ARBA00022692"/>
    </source>
</evidence>
<dbReference type="InterPro" id="IPR004771">
    <property type="entry name" value="K/H_exchanger"/>
</dbReference>
<evidence type="ECO:0000256" key="1">
    <source>
        <dbReference type="ARBA" id="ARBA00004127"/>
    </source>
</evidence>
<dbReference type="FunFam" id="3.40.50.720:FF:000036">
    <property type="entry name" value="Glutathione-regulated potassium-efflux system protein KefB"/>
    <property type="match status" value="1"/>
</dbReference>
<dbReference type="GO" id="GO:0005886">
    <property type="term" value="C:plasma membrane"/>
    <property type="evidence" value="ECO:0007669"/>
    <property type="project" value="TreeGrafter"/>
</dbReference>
<dbReference type="NCBIfam" id="TIGR00932">
    <property type="entry name" value="2a37"/>
    <property type="match status" value="1"/>
</dbReference>
<organism evidence="13 14">
    <name type="scientific">Litoreibacter roseus</name>
    <dbReference type="NCBI Taxonomy" id="2601869"/>
    <lineage>
        <taxon>Bacteria</taxon>
        <taxon>Pseudomonadati</taxon>
        <taxon>Pseudomonadota</taxon>
        <taxon>Alphaproteobacteria</taxon>
        <taxon>Rhodobacterales</taxon>
        <taxon>Roseobacteraceae</taxon>
        <taxon>Litoreibacter</taxon>
    </lineage>
</organism>
<keyword evidence="9" id="KW-0406">Ion transport</keyword>
<dbReference type="InterPro" id="IPR038770">
    <property type="entry name" value="Na+/solute_symporter_sf"/>
</dbReference>
<dbReference type="GO" id="GO:0008324">
    <property type="term" value="F:monoatomic cation transmembrane transporter activity"/>
    <property type="evidence" value="ECO:0007669"/>
    <property type="project" value="InterPro"/>
</dbReference>